<evidence type="ECO:0000256" key="2">
    <source>
        <dbReference type="ARBA" id="ARBA00022676"/>
    </source>
</evidence>
<protein>
    <recommendedName>
        <fullName evidence="5">Glycosyltransferase 61 catalytic domain-containing protein</fullName>
    </recommendedName>
</protein>
<gene>
    <name evidence="6" type="ORF">AMTR_s00007p00251750</name>
</gene>
<dbReference type="InterPro" id="IPR049625">
    <property type="entry name" value="Glyco_transf_61_cat"/>
</dbReference>
<dbReference type="OMA" id="HVTHSIA"/>
<accession>W1PCW6</accession>
<dbReference type="Gramene" id="ERN05476">
    <property type="protein sequence ID" value="ERN05476"/>
    <property type="gene ID" value="AMTR_s00007p00251750"/>
</dbReference>
<evidence type="ECO:0000256" key="1">
    <source>
        <dbReference type="ARBA" id="ARBA00004323"/>
    </source>
</evidence>
<dbReference type="HOGENOM" id="CLU_016869_3_2_1"/>
<feature type="domain" description="Glycosyltransferase 61 catalytic" evidence="5">
    <location>
        <begin position="224"/>
        <end position="324"/>
    </location>
</feature>
<dbReference type="Proteomes" id="UP000017836">
    <property type="component" value="Unassembled WGS sequence"/>
</dbReference>
<proteinExistence type="predicted"/>
<keyword evidence="3" id="KW-0808">Transferase</keyword>
<dbReference type="AlphaFoldDB" id="W1PCW6"/>
<evidence type="ECO:0000256" key="3">
    <source>
        <dbReference type="ARBA" id="ARBA00022679"/>
    </source>
</evidence>
<dbReference type="InterPro" id="IPR007657">
    <property type="entry name" value="Glycosyltransferase_61"/>
</dbReference>
<dbReference type="GO" id="GO:0016757">
    <property type="term" value="F:glycosyltransferase activity"/>
    <property type="evidence" value="ECO:0000318"/>
    <property type="project" value="GO_Central"/>
</dbReference>
<evidence type="ECO:0000259" key="5">
    <source>
        <dbReference type="Pfam" id="PF04577"/>
    </source>
</evidence>
<organism evidence="6 7">
    <name type="scientific">Amborella trichopoda</name>
    <dbReference type="NCBI Taxonomy" id="13333"/>
    <lineage>
        <taxon>Eukaryota</taxon>
        <taxon>Viridiplantae</taxon>
        <taxon>Streptophyta</taxon>
        <taxon>Embryophyta</taxon>
        <taxon>Tracheophyta</taxon>
        <taxon>Spermatophyta</taxon>
        <taxon>Magnoliopsida</taxon>
        <taxon>Amborellales</taxon>
        <taxon>Amborellaceae</taxon>
        <taxon>Amborella</taxon>
    </lineage>
</organism>
<reference evidence="7" key="1">
    <citation type="journal article" date="2013" name="Science">
        <title>The Amborella genome and the evolution of flowering plants.</title>
        <authorList>
            <consortium name="Amborella Genome Project"/>
        </authorList>
    </citation>
    <scope>NUCLEOTIDE SEQUENCE [LARGE SCALE GENOMIC DNA]</scope>
</reference>
<keyword evidence="7" id="KW-1185">Reference proteome</keyword>
<dbReference type="GO" id="GO:0016763">
    <property type="term" value="F:pentosyltransferase activity"/>
    <property type="evidence" value="ECO:0007669"/>
    <property type="project" value="UniProtKB-ARBA"/>
</dbReference>
<evidence type="ECO:0000313" key="7">
    <source>
        <dbReference type="Proteomes" id="UP000017836"/>
    </source>
</evidence>
<dbReference type="GO" id="GO:0000139">
    <property type="term" value="C:Golgi membrane"/>
    <property type="evidence" value="ECO:0007669"/>
    <property type="project" value="UniProtKB-SubCell"/>
</dbReference>
<keyword evidence="2" id="KW-0328">Glycosyltransferase</keyword>
<dbReference type="EMBL" id="KI394011">
    <property type="protein sequence ID" value="ERN05476.1"/>
    <property type="molecule type" value="Genomic_DNA"/>
</dbReference>
<keyword evidence="4" id="KW-0325">Glycoprotein</keyword>
<comment type="subcellular location">
    <subcellularLocation>
        <location evidence="1">Golgi apparatus membrane</location>
        <topology evidence="1">Single-pass type II membrane protein</topology>
    </subcellularLocation>
</comment>
<dbReference type="Pfam" id="PF04577">
    <property type="entry name" value="Glyco_transf_61"/>
    <property type="match status" value="1"/>
</dbReference>
<dbReference type="eggNOG" id="KOG4698">
    <property type="taxonomic scope" value="Eukaryota"/>
</dbReference>
<evidence type="ECO:0000256" key="4">
    <source>
        <dbReference type="ARBA" id="ARBA00023180"/>
    </source>
</evidence>
<dbReference type="PANTHER" id="PTHR20961:SF108">
    <property type="entry name" value="GLYCOSYLTRANSFERASE"/>
    <property type="match status" value="1"/>
</dbReference>
<evidence type="ECO:0000313" key="6">
    <source>
        <dbReference type="EMBL" id="ERN05476.1"/>
    </source>
</evidence>
<name>W1PCW6_AMBTC</name>
<sequence length="420" mass="47081">MEKLQVSLPFIHEHESHAMRAAPLRLLTLILHGTSGGSMESYGEGLSCISHPVSDVCVIIANARLDPSSSTIYLPTTRRLNRTVKPYAGKLAENAMATVTPILVRGSQSDEAKSCSVHHNVPAVVFSTAGFTSNLFHDFNDVIVPLFITTRHFESRVQLVVTDLKPWWVKKYKPILNHLSTYPVIDHKQDSRIHCFPGMVLGLKYHKDMGTYPSETPNGYTMSDFKNFVMQAFSLDHGQVPPVLEVLKRPTLLLISRRKTRVFLNEEEMIQMMREVGFEVAVVSAHRMADLQRFAPMVASCNVLLGAHGAGLANFLFLSPGAVLLQVVPLGLDWASTNYYAEPAGAMGMRYLEYHIVPEESSLYHKYPPDHPVLTNPMVIHMQGYNVSRAVYVDGQNLRLDLKRFRETLVQAMQLIMPTP</sequence>
<dbReference type="PANTHER" id="PTHR20961">
    <property type="entry name" value="GLYCOSYLTRANSFERASE"/>
    <property type="match status" value="1"/>
</dbReference>